<organism evidence="1 2">
    <name type="scientific">Providencia phage PSTCR7</name>
    <dbReference type="NCBI Taxonomy" id="2783549"/>
    <lineage>
        <taxon>Viruses</taxon>
        <taxon>Duplodnaviria</taxon>
        <taxon>Heunggongvirae</taxon>
        <taxon>Uroviricota</taxon>
        <taxon>Caudoviricetes</taxon>
        <taxon>Craquatrovirus</taxon>
        <taxon>Craquatrovirus PSTCR7</taxon>
    </lineage>
</organism>
<proteinExistence type="predicted"/>
<dbReference type="RefSeq" id="YP_010675279.1">
    <property type="nucleotide sequence ID" value="NC_071001.1"/>
</dbReference>
<dbReference type="EMBL" id="MW057861">
    <property type="protein sequence ID" value="QPI18492.1"/>
    <property type="molecule type" value="Genomic_DNA"/>
</dbReference>
<dbReference type="KEGG" id="vg:77951602"/>
<dbReference type="Proteomes" id="UP000594422">
    <property type="component" value="Segment"/>
</dbReference>
<reference evidence="1 2" key="1">
    <citation type="submission" date="2020-10" db="EMBL/GenBank/DDBJ databases">
        <title>Novel bacteriophages targeting Providencia spp. as potential agents for phage therapy.</title>
        <authorList>
            <person name="Rakov C."/>
            <person name="Alkalay-Oren S."/>
            <person name="Coppenhagen-Glazer S."/>
            <person name="Hazan R."/>
        </authorList>
    </citation>
    <scope>NUCLEOTIDE SEQUENCE [LARGE SCALE GENOMIC DNA]</scope>
</reference>
<keyword evidence="2" id="KW-1185">Reference proteome</keyword>
<evidence type="ECO:0000313" key="2">
    <source>
        <dbReference type="Proteomes" id="UP000594422"/>
    </source>
</evidence>
<accession>A0A7S9SWK1</accession>
<evidence type="ECO:0000313" key="1">
    <source>
        <dbReference type="EMBL" id="QPI18492.1"/>
    </source>
</evidence>
<protein>
    <submittedName>
        <fullName evidence="1">Uncharacterized protein</fullName>
    </submittedName>
</protein>
<name>A0A7S9SWK1_9CAUD</name>
<sequence length="70" mass="8485">MNTVVYNIVERGTDITKTVLYFNKDTRKWRHWTRATGWGNINRGHCKVMRDWYSRDGSLRHVVLKNFKEK</sequence>
<dbReference type="GeneID" id="77951602"/>